<dbReference type="HOGENOM" id="CLU_2605275_0_0_6"/>
<evidence type="ECO:0000256" key="2">
    <source>
        <dbReference type="PROSITE-ProRule" id="PRU00252"/>
    </source>
</evidence>
<dbReference type="AlphaFoldDB" id="Q9PD22"/>
<dbReference type="PIR" id="A82667">
    <property type="entry name" value="A82667"/>
</dbReference>
<dbReference type="KEGG" id="xfa:XF_1558"/>
<accession>Q9PD22</accession>
<dbReference type="SUPFAM" id="SSF50249">
    <property type="entry name" value="Nucleic acid-binding proteins"/>
    <property type="match status" value="1"/>
</dbReference>
<evidence type="ECO:0000256" key="3">
    <source>
        <dbReference type="SAM" id="MobiDB-lite"/>
    </source>
</evidence>
<dbReference type="Proteomes" id="UP000000812">
    <property type="component" value="Chromosome"/>
</dbReference>
<dbReference type="eggNOG" id="COG0629">
    <property type="taxonomic scope" value="Bacteria"/>
</dbReference>
<evidence type="ECO:0000256" key="1">
    <source>
        <dbReference type="ARBA" id="ARBA00023125"/>
    </source>
</evidence>
<sequence length="79" mass="8935">MRQCDPGYIEGTIRYDKFTGNDGQERYVTEIIADQMQMLGGRDEGSSGITPQRRPAKARNNDKAYAYAGDDFHDDDPPF</sequence>
<reference evidence="4 5" key="1">
    <citation type="journal article" date="2000" name="Nature">
        <title>The genome sequence of the plant pathogen Xylella fastidiosa.</title>
        <authorList>
            <person name="Simpson A.J."/>
            <person name="Reinach F.C."/>
            <person name="Arruda P."/>
            <person name="Abreu F.A."/>
            <person name="Acencio M."/>
            <person name="Alvarenga R."/>
            <person name="Alves L.M."/>
            <person name="Araya J.E."/>
            <person name="Baia G.S."/>
            <person name="Baptista C.S."/>
            <person name="Barros M.H."/>
            <person name="Bonaccorsi E.D."/>
            <person name="Bordin S."/>
            <person name="Bove J.M."/>
            <person name="Briones M.R."/>
            <person name="Bueno M.R."/>
            <person name="Camargo A.A."/>
            <person name="Camargo L.E."/>
            <person name="Carraro D.M."/>
            <person name="Carrer H."/>
            <person name="Colauto N.B."/>
            <person name="Colombo C."/>
            <person name="Costa F.F."/>
            <person name="Costa M.C."/>
            <person name="Costa-Neto C.M."/>
            <person name="Coutinho L.L."/>
            <person name="Cristofani M."/>
            <person name="Dias-Neto E."/>
            <person name="Docena C."/>
            <person name="El-Dorry H."/>
            <person name="Facincani A.P."/>
            <person name="Ferreira A.J."/>
            <person name="Ferreira V.C."/>
            <person name="Ferro J.A."/>
            <person name="Fraga J.S."/>
            <person name="Franca S.C."/>
            <person name="Franco M.C."/>
            <person name="Frohme M."/>
            <person name="Furlan L.R."/>
            <person name="Garnier M."/>
            <person name="Goldman G.H."/>
            <person name="Goldman M.H."/>
            <person name="Gomes S.L."/>
            <person name="Gruber A."/>
            <person name="Ho P.L."/>
            <person name="Hoheisel J.D."/>
            <person name="Junqueira M.L."/>
            <person name="Kemper E.L."/>
            <person name="Kitajima J.P."/>
            <person name="Krieger J.E."/>
            <person name="Kuramae E.E."/>
            <person name="Laigret F."/>
            <person name="Lambais M.R."/>
            <person name="Leite L.C."/>
            <person name="Lemos E.G."/>
            <person name="Lemos M.V."/>
            <person name="Lopes S.A."/>
            <person name="Lopes C.R."/>
            <person name="Machado J.A."/>
            <person name="Machado M.A."/>
            <person name="Madeira A.M."/>
            <person name="Madeira H.M."/>
            <person name="Marino C.L."/>
            <person name="Marques M.V."/>
            <person name="Martins E.A."/>
            <person name="Martins E.M."/>
            <person name="Matsukuma A.Y."/>
            <person name="Menck C.F."/>
            <person name="Miracca E.C."/>
            <person name="Miyaki C.Y."/>
            <person name="Monteriro-Vitorello C.B."/>
            <person name="Moon D.H."/>
            <person name="Nagai M.A."/>
            <person name="Nascimento A.L."/>
            <person name="Netto L.E."/>
            <person name="Nhani A.Jr."/>
            <person name="Nobrega F.G."/>
            <person name="Nunes L.R."/>
            <person name="Oliveira M.A."/>
            <person name="de Oliveira M.C."/>
            <person name="de Oliveira R.C."/>
            <person name="Palmieri D.A."/>
            <person name="Paris A."/>
            <person name="Peixoto B.R."/>
            <person name="Pereira G.A."/>
            <person name="Pereira H.A.Jr."/>
            <person name="Pesquero J.B."/>
            <person name="Quaggio R.B."/>
            <person name="Roberto P.G."/>
            <person name="Rodrigues V."/>
            <person name="de M Rosa A.J."/>
            <person name="de Rosa V.E.Jr."/>
            <person name="de Sa R.G."/>
            <person name="Santelli R.V."/>
            <person name="Sawasaki H.E."/>
            <person name="da Silva A.C."/>
            <person name="da Silva A.M."/>
            <person name="da Silva F.R."/>
            <person name="da Silva W.A.Jr."/>
            <person name="da Silveira J.F."/>
            <person name="Silvestri M.L."/>
            <person name="Siqueira W.J."/>
            <person name="de Souza A.A."/>
            <person name="de Souza A.P."/>
            <person name="Terenzi M.F."/>
            <person name="Truffi D."/>
            <person name="Tsai S.M."/>
            <person name="Tsuhako M.H."/>
            <person name="Vallada H."/>
            <person name="Van Sluys M.A."/>
            <person name="Verjovski-Almeida S."/>
            <person name="Vettore A.L."/>
            <person name="Zago M.A."/>
            <person name="Zatz M."/>
            <person name="Meidanis J."/>
            <person name="Setubal J.C."/>
        </authorList>
    </citation>
    <scope>NUCLEOTIDE SEQUENCE [LARGE SCALE GENOMIC DNA]</scope>
    <source>
        <strain evidence="4 5">9a5c</strain>
    </source>
</reference>
<dbReference type="STRING" id="160492.XF_1558"/>
<dbReference type="PATRIC" id="fig|160492.11.peg.1644"/>
<evidence type="ECO:0000313" key="4">
    <source>
        <dbReference type="EMBL" id="AAF84367.1"/>
    </source>
</evidence>
<keyword evidence="1 2" id="KW-0238">DNA-binding</keyword>
<evidence type="ECO:0000313" key="5">
    <source>
        <dbReference type="Proteomes" id="UP000000812"/>
    </source>
</evidence>
<gene>
    <name evidence="4" type="ordered locus">XF_1558</name>
</gene>
<feature type="region of interest" description="Disordered" evidence="3">
    <location>
        <begin position="40"/>
        <end position="61"/>
    </location>
</feature>
<dbReference type="InterPro" id="IPR012340">
    <property type="entry name" value="NA-bd_OB-fold"/>
</dbReference>
<dbReference type="InterPro" id="IPR000424">
    <property type="entry name" value="Primosome_PriB/ssb"/>
</dbReference>
<dbReference type="PROSITE" id="PS50935">
    <property type="entry name" value="SSB"/>
    <property type="match status" value="1"/>
</dbReference>
<dbReference type="Gene3D" id="2.40.50.140">
    <property type="entry name" value="Nucleic acid-binding proteins"/>
    <property type="match status" value="1"/>
</dbReference>
<protein>
    <submittedName>
        <fullName evidence="4">Single-stranded DNA binding protein</fullName>
    </submittedName>
</protein>
<organism evidence="4 5">
    <name type="scientific">Xylella fastidiosa (strain 9a5c)</name>
    <dbReference type="NCBI Taxonomy" id="160492"/>
    <lineage>
        <taxon>Bacteria</taxon>
        <taxon>Pseudomonadati</taxon>
        <taxon>Pseudomonadota</taxon>
        <taxon>Gammaproteobacteria</taxon>
        <taxon>Lysobacterales</taxon>
        <taxon>Lysobacteraceae</taxon>
        <taxon>Xylella</taxon>
    </lineage>
</organism>
<dbReference type="GO" id="GO:0003697">
    <property type="term" value="F:single-stranded DNA binding"/>
    <property type="evidence" value="ECO:0007669"/>
    <property type="project" value="InterPro"/>
</dbReference>
<proteinExistence type="predicted"/>
<dbReference type="EMBL" id="AE003849">
    <property type="protein sequence ID" value="AAF84367.1"/>
    <property type="molecule type" value="Genomic_DNA"/>
</dbReference>
<name>Q9PD22_XYLFA</name>
<dbReference type="Pfam" id="PF00436">
    <property type="entry name" value="SSB"/>
    <property type="match status" value="1"/>
</dbReference>